<evidence type="ECO:0000256" key="5">
    <source>
        <dbReference type="ARBA" id="ARBA00022801"/>
    </source>
</evidence>
<dbReference type="GeneID" id="104902526"/>
<evidence type="ECO:0000256" key="9">
    <source>
        <dbReference type="SAM" id="SignalP"/>
    </source>
</evidence>
<evidence type="ECO:0000313" key="10">
    <source>
        <dbReference type="EMBL" id="CAA59952.1"/>
    </source>
</evidence>
<dbReference type="GO" id="GO:0006952">
    <property type="term" value="P:defense response"/>
    <property type="evidence" value="ECO:0007669"/>
    <property type="project" value="UniProtKB-KW"/>
</dbReference>
<evidence type="ECO:0000256" key="1">
    <source>
        <dbReference type="ARBA" id="ARBA00000237"/>
    </source>
</evidence>
<reference evidence="10" key="1">
    <citation type="journal article" date="1996" name="Gene">
        <title>Cloning of a cDNA encoding a new ribosome-inactivating protein from Beta vulgaris vulgaris (mangold).</title>
        <authorList>
            <person name="Hornung E."/>
        </authorList>
    </citation>
    <scope>NUCLEOTIDE SEQUENCE</scope>
</reference>
<dbReference type="EC" id="3.2.2.22" evidence="3 8"/>
<keyword evidence="9" id="KW-0732">Signal</keyword>
<dbReference type="InterPro" id="IPR036041">
    <property type="entry name" value="Ribosome-inact_prot_sf"/>
</dbReference>
<name>Q39418_BETVV</name>
<dbReference type="PANTHER" id="PTHR33453">
    <property type="match status" value="1"/>
</dbReference>
<dbReference type="SUPFAM" id="SSF56371">
    <property type="entry name" value="Ribosome inactivating proteins (RIP)"/>
    <property type="match status" value="1"/>
</dbReference>
<evidence type="ECO:0000256" key="3">
    <source>
        <dbReference type="ARBA" id="ARBA00012001"/>
    </source>
</evidence>
<feature type="chain" id="PRO_5004222458" description="rRNA N-glycosylase" evidence="9">
    <location>
        <begin position="24"/>
        <end position="272"/>
    </location>
</feature>
<dbReference type="GO" id="GO:0017148">
    <property type="term" value="P:negative regulation of translation"/>
    <property type="evidence" value="ECO:0007669"/>
    <property type="project" value="UniProtKB-KW"/>
</dbReference>
<dbReference type="Gene3D" id="4.10.470.10">
    <property type="entry name" value="Ricin (A Subunit), domain 2"/>
    <property type="match status" value="1"/>
</dbReference>
<dbReference type="PANTHER" id="PTHR33453:SF34">
    <property type="entry name" value="RIBOSOME-INACTIVATING PROTEIN"/>
    <property type="match status" value="1"/>
</dbReference>
<proteinExistence type="evidence at transcript level"/>
<dbReference type="GO" id="GO:0090729">
    <property type="term" value="F:toxin activity"/>
    <property type="evidence" value="ECO:0007669"/>
    <property type="project" value="UniProtKB-KW"/>
</dbReference>
<dbReference type="InterPro" id="IPR001574">
    <property type="entry name" value="Ribosome_inactivat_prot"/>
</dbReference>
<gene>
    <name evidence="10" type="primary">betavulgin</name>
</gene>
<dbReference type="AlphaFoldDB" id="Q39418"/>
<feature type="signal peptide" evidence="9">
    <location>
        <begin position="1"/>
        <end position="23"/>
    </location>
</feature>
<dbReference type="GO" id="GO:0030598">
    <property type="term" value="F:rRNA N-glycosylase activity"/>
    <property type="evidence" value="ECO:0007669"/>
    <property type="project" value="UniProtKB-EC"/>
</dbReference>
<organism evidence="10">
    <name type="scientific">Beta vulgaris subsp. vulgaris</name>
    <name type="common">Beet</name>
    <dbReference type="NCBI Taxonomy" id="3555"/>
    <lineage>
        <taxon>Eukaryota</taxon>
        <taxon>Viridiplantae</taxon>
        <taxon>Streptophyta</taxon>
        <taxon>Embryophyta</taxon>
        <taxon>Tracheophyta</taxon>
        <taxon>Spermatophyta</taxon>
        <taxon>Magnoliopsida</taxon>
        <taxon>eudicotyledons</taxon>
        <taxon>Gunneridae</taxon>
        <taxon>Pentapetalae</taxon>
        <taxon>Caryophyllales</taxon>
        <taxon>Chenopodiaceae</taxon>
        <taxon>Betoideae</taxon>
        <taxon>Beta</taxon>
    </lineage>
</organism>
<dbReference type="Gene3D" id="3.40.420.10">
    <property type="entry name" value="Ricin (A subunit), domain 1"/>
    <property type="match status" value="1"/>
</dbReference>
<evidence type="ECO:0000256" key="8">
    <source>
        <dbReference type="RuleBase" id="RU004915"/>
    </source>
</evidence>
<dbReference type="PRINTS" id="PR00396">
    <property type="entry name" value="SHIGARICIN"/>
</dbReference>
<evidence type="ECO:0000256" key="4">
    <source>
        <dbReference type="ARBA" id="ARBA00022656"/>
    </source>
</evidence>
<accession>Q39418</accession>
<dbReference type="EMBL" id="X85967">
    <property type="protein sequence ID" value="CAA59952.1"/>
    <property type="molecule type" value="mRNA"/>
</dbReference>
<dbReference type="InterPro" id="IPR017989">
    <property type="entry name" value="Ribosome_inactivat_1/2"/>
</dbReference>
<dbReference type="Pfam" id="PF00161">
    <property type="entry name" value="RIP"/>
    <property type="match status" value="1"/>
</dbReference>
<keyword evidence="4 8" id="KW-0800">Toxin</keyword>
<sequence>MKARWLVLAISIIWVVLQGVVYAADVTFDLETASKTKYGTFLSNLRNIVKDSKLVYEGIPMLPAPIKPAKYLLAELKAKKAGTDITITLAVSKNDLYVVAFTDQVAGKLRAHYFPDISLATAKAIFPTATQYIQIGYTSNYVSIEGAAGSNRVNFQLGFVKLKEYMLNVYGKNVQDSDYRRSEARFLLAAIQMVAEAARFKYVESKAINNVVPDYKVPSLENNWSKISEGIRKAVKKVISPPIELVNASNGKWTVNQVSDIKPDMGILSYVP</sequence>
<comment type="similarity">
    <text evidence="2">Belongs to the ribosome-inactivating protein family. Type 1 RIP subfamily.</text>
</comment>
<keyword evidence="5 8" id="KW-0378">Hydrolase</keyword>
<dbReference type="PIR" id="JC4811">
    <property type="entry name" value="JC4811"/>
</dbReference>
<dbReference type="InterPro" id="IPR016139">
    <property type="entry name" value="Ribosome_inactivat_prot_sub2"/>
</dbReference>
<evidence type="ECO:0000256" key="2">
    <source>
        <dbReference type="ARBA" id="ARBA00008544"/>
    </source>
</evidence>
<keyword evidence="6 8" id="KW-0611">Plant defense</keyword>
<dbReference type="OrthoDB" id="1642280at2759"/>
<evidence type="ECO:0000256" key="7">
    <source>
        <dbReference type="ARBA" id="ARBA00023193"/>
    </source>
</evidence>
<protein>
    <recommendedName>
        <fullName evidence="3 8">rRNA N-glycosylase</fullName>
        <ecNumber evidence="3 8">3.2.2.22</ecNumber>
    </recommendedName>
</protein>
<comment type="catalytic activity">
    <reaction evidence="1 8">
        <text>Endohydrolysis of the N-glycosidic bond at one specific adenosine on the 28S rRNA.</text>
        <dbReference type="EC" id="3.2.2.22"/>
    </reaction>
</comment>
<dbReference type="InterPro" id="IPR016138">
    <property type="entry name" value="Ribosome_inactivat_prot_sub1"/>
</dbReference>
<evidence type="ECO:0000256" key="6">
    <source>
        <dbReference type="ARBA" id="ARBA00022821"/>
    </source>
</evidence>
<keyword evidence="7 8" id="KW-0652">Protein synthesis inhibitor</keyword>